<dbReference type="EMBL" id="MN740569">
    <property type="protein sequence ID" value="QHU34328.1"/>
    <property type="molecule type" value="Genomic_DNA"/>
</dbReference>
<reference evidence="7" key="1">
    <citation type="journal article" date="2020" name="Nature">
        <title>Giant virus diversity and host interactions through global metagenomics.</title>
        <authorList>
            <person name="Schulz F."/>
            <person name="Roux S."/>
            <person name="Paez-Espino D."/>
            <person name="Jungbluth S."/>
            <person name="Walsh D.A."/>
            <person name="Denef V.J."/>
            <person name="McMahon K.D."/>
            <person name="Konstantinidis K.T."/>
            <person name="Eloe-Fadrosh E.A."/>
            <person name="Kyrpides N.C."/>
            <person name="Woyke T."/>
        </authorList>
    </citation>
    <scope>NUCLEOTIDE SEQUENCE</scope>
    <source>
        <strain evidence="7">GVMAG-S-1016713-123</strain>
    </source>
</reference>
<dbReference type="InterPro" id="IPR036188">
    <property type="entry name" value="FAD/NAD-bd_sf"/>
</dbReference>
<dbReference type="AlphaFoldDB" id="A0A6C0LWE0"/>
<keyword evidence="3" id="KW-0285">Flavoprotein</keyword>
<evidence type="ECO:0000256" key="4">
    <source>
        <dbReference type="ARBA" id="ARBA00022827"/>
    </source>
</evidence>
<dbReference type="InterPro" id="IPR051473">
    <property type="entry name" value="P2Ox-like"/>
</dbReference>
<dbReference type="SUPFAM" id="SSF55486">
    <property type="entry name" value="Metalloproteases ('zincins'), catalytic domain"/>
    <property type="match status" value="2"/>
</dbReference>
<evidence type="ECO:0000256" key="1">
    <source>
        <dbReference type="ARBA" id="ARBA00001974"/>
    </source>
</evidence>
<dbReference type="GO" id="GO:0016614">
    <property type="term" value="F:oxidoreductase activity, acting on CH-OH group of donors"/>
    <property type="evidence" value="ECO:0007669"/>
    <property type="project" value="InterPro"/>
</dbReference>
<feature type="domain" description="Glucose-methanol-choline oxidoreductase C-terminal" evidence="6">
    <location>
        <begin position="569"/>
        <end position="624"/>
    </location>
</feature>
<accession>A0A6C0LWE0</accession>
<organism evidence="7">
    <name type="scientific">viral metagenome</name>
    <dbReference type="NCBI Taxonomy" id="1070528"/>
    <lineage>
        <taxon>unclassified sequences</taxon>
        <taxon>metagenomes</taxon>
        <taxon>organismal metagenomes</taxon>
    </lineage>
</organism>
<dbReference type="Gene3D" id="3.90.132.10">
    <property type="entry name" value="Leishmanolysin , domain 2"/>
    <property type="match status" value="1"/>
</dbReference>
<dbReference type="GO" id="GO:0008237">
    <property type="term" value="F:metallopeptidase activity"/>
    <property type="evidence" value="ECO:0007669"/>
    <property type="project" value="InterPro"/>
</dbReference>
<dbReference type="InterPro" id="IPR007867">
    <property type="entry name" value="GMC_OxRtase_C"/>
</dbReference>
<dbReference type="InterPro" id="IPR024079">
    <property type="entry name" value="MetalloPept_cat_dom_sf"/>
</dbReference>
<dbReference type="Pfam" id="PF05199">
    <property type="entry name" value="GMC_oxred_C"/>
    <property type="match status" value="1"/>
</dbReference>
<evidence type="ECO:0000259" key="6">
    <source>
        <dbReference type="Pfam" id="PF05199"/>
    </source>
</evidence>
<keyword evidence="4" id="KW-0274">FAD</keyword>
<dbReference type="SUPFAM" id="SSF51905">
    <property type="entry name" value="FAD/NAD(P)-binding domain"/>
    <property type="match status" value="1"/>
</dbReference>
<evidence type="ECO:0000256" key="5">
    <source>
        <dbReference type="ARBA" id="ARBA00023002"/>
    </source>
</evidence>
<evidence type="ECO:0000313" key="7">
    <source>
        <dbReference type="EMBL" id="QHU34328.1"/>
    </source>
</evidence>
<dbReference type="Gene3D" id="3.40.390.10">
    <property type="entry name" value="Collagenase (Catalytic Domain)"/>
    <property type="match status" value="1"/>
</dbReference>
<evidence type="ECO:0000256" key="3">
    <source>
        <dbReference type="ARBA" id="ARBA00022630"/>
    </source>
</evidence>
<evidence type="ECO:0000256" key="2">
    <source>
        <dbReference type="ARBA" id="ARBA00010790"/>
    </source>
</evidence>
<proteinExistence type="inferred from homology"/>
<dbReference type="Gene3D" id="3.50.50.60">
    <property type="entry name" value="FAD/NAD(P)-binding domain"/>
    <property type="match status" value="2"/>
</dbReference>
<dbReference type="PANTHER" id="PTHR42784">
    <property type="entry name" value="PYRANOSE 2-OXIDASE"/>
    <property type="match status" value="1"/>
</dbReference>
<comment type="cofactor">
    <cofactor evidence="1">
        <name>FAD</name>
        <dbReference type="ChEBI" id="CHEBI:57692"/>
    </cofactor>
</comment>
<comment type="similarity">
    <text evidence="2">Belongs to the GMC oxidoreductase family.</text>
</comment>
<protein>
    <recommendedName>
        <fullName evidence="6">Glucose-methanol-choline oxidoreductase C-terminal domain-containing protein</fullName>
    </recommendedName>
</protein>
<name>A0A6C0LWE0_9ZZZZ</name>
<keyword evidence="5" id="KW-0560">Oxidoreductase</keyword>
<sequence>MSLFFTTPIIYMPFNGFALYKINKDNKPKVMVNKEHVSRKPFNPGKIMHIKENIKTNNKLHAKNSIRKQSNSLFLRLYMTPNKDIELLKDLPNHNELLNFIYDHIIKTFVIDYRLVTLLYSDTDNQLRIQINYIDVNVKRIFINTCTSVFNNLDFALSLTKKFETFKKSFLLSTITITDDENNVFTQSLNNIQFKYYVDQPTSTIYDYIIIGGGPGGILASYKLATQYPNKQILLLEGSEMEHSEYTTKGYDNSSKWRDAQMDEKYREQITTSDNVTISQGKGLGGGTLHFDLRYIDSTDIINSDFADWENYFNELHELINPYEHSYVNINSTDAYNQLYKKMSRSSLLKTYNNKIYVSKDDYSKRISLGDIIVNLKNITIRYNTPISKLVISNNKVSGCLDTNGISYNGKTFIMSSGSIHTPIILQKSGIECGNNVYDHAGIRLQFKKVVSIGNSEEEDIYENDLGFNNNKIISHIQTMEHANKWQTFYSTIPGKNDTLYVTIAQCMNIPSSGHVKLIDDKINIVMDHFGNDKQKLLTINYIKDAFIKNSTLLEEIGYKYIGQQISTKLIENNIESLNHIHGTCQIGKVVDADHKVFGIDNLYIGDSSILNHPWGGPTSTPSAVAGMVTASKIIEAEKKLEIPTHILVCSNLNSLDENVKNVVVDAIRRWSEVIVSVPSGKPITFSFYVEELPKNTLGSTSVNQYINIQTNEVKEYNMENIVNDMMHKNLGEIVPYSGEIILSSDMWKTYAYSGQTYSRTKNYYTLLHEIGHILGIGSMWRLNGAMLYDELSQSFFYGGSNGNREYKNLFTNIDVLYMPIEDDGGPGTSNVHPEKGEHGHVSKNNRYYNGILHPGIENEIMTGWLDNNTGNTILPLSRITIGVIHDMGYDVDYTKADIFYID</sequence>
<dbReference type="PANTHER" id="PTHR42784:SF1">
    <property type="entry name" value="PYRANOSE 2-OXIDASE"/>
    <property type="match status" value="1"/>
</dbReference>